<name>A0ACD1G4S2_9EURO</name>
<organism evidence="1 2">
    <name type="scientific">Aspergillus brunneoviolaceus CBS 621.78</name>
    <dbReference type="NCBI Taxonomy" id="1450534"/>
    <lineage>
        <taxon>Eukaryota</taxon>
        <taxon>Fungi</taxon>
        <taxon>Dikarya</taxon>
        <taxon>Ascomycota</taxon>
        <taxon>Pezizomycotina</taxon>
        <taxon>Eurotiomycetes</taxon>
        <taxon>Eurotiomycetidae</taxon>
        <taxon>Eurotiales</taxon>
        <taxon>Aspergillaceae</taxon>
        <taxon>Aspergillus</taxon>
        <taxon>Aspergillus subgen. Circumdati</taxon>
    </lineage>
</organism>
<sequence>MRFGKTLRKSIYPPWSGKYIDYHKLKVLLREHDVIGNDSDSDNAPWTEQDEEAFVQELLNVQLDKVNAFQVETLKQLRERTADCESKLRELTDAAQDEAATELDDAEKKRIASGVLQELDSITREVSELEKYSRINFTGFLKAAKKHDRKRGARYRVKPLLQVRLSQLPFNTEDYSPLVRRLSVMYSFAREILSKGLVEAKDPAEPRFGQDMYSSFKFWIHPNNVLEAKTYILRQLPVLIYNPGTSKDLDILPDDPTITSLYFDNRQFDLYNQKVARAAEAGSLRLRWTGNLQDKPAIFLEKKIVSDDNRSREVKIQLKQKHVKEFLDGEYHFDKKLQRMETMGNGESEQAESFKQDIEELQSFIKEYNLQPMLRANYTRTAFQIPGDDRIRISLDTNLALIREDSLDEGRPCREPDQWHRTDIDDAGMEYPFSSIRTGEIVRFPYALLEIKLKGTAAHSAEWIKDLMVSHLVKEAPRFSKFVHGVAQLFEDYVNSFPFWLGEMENDIRKDPETAFHEEQERRAQRAEDDIAVGSFLGNKGSLTVRPLVGSPVQMFTDISSSPRRRQSSQMLPPSQRPSAPEIARVPEHPEPQNQQVQREDQQPEHPINLKRLASLFPTFSAARNNRGPRNSVVLPPGVREPGTWIKDSGPVRVETKVWLANQRTFIKWLHISILLSSLSLGLYNAAGKHNDIARALSIVYTAFAIFAAVWGWYMHEKRAKLIRQRSGRDLDNTFGPIVVCIGLAVALVLNFAFKIISDTVCPWCYVGYRRLSRAIAQHKTSHPSDTFTLSWHAFYLHPEGPGYPGLDKRESFRKKFGQQRASAIIERLTAVGKTEDIDFSFGGRTGNTRDSHRLLWWAGQKEKAEASSSTATDKGLVGGLQTRVVEKLFRAYFEDEKNITDPAVLTEAAVGAGLDKTAVEKFLASEDGGKEVDVEAYVAQRQLVTGVPYFMINGEYAVPGADEPETFLEVFDKVKSA</sequence>
<dbReference type="Proteomes" id="UP000249057">
    <property type="component" value="Unassembled WGS sequence"/>
</dbReference>
<evidence type="ECO:0000313" key="2">
    <source>
        <dbReference type="Proteomes" id="UP000249057"/>
    </source>
</evidence>
<protein>
    <submittedName>
        <fullName evidence="1">Uncharacterized protein</fullName>
    </submittedName>
</protein>
<keyword evidence="2" id="KW-1185">Reference proteome</keyword>
<evidence type="ECO:0000313" key="1">
    <source>
        <dbReference type="EMBL" id="RAH44250.1"/>
    </source>
</evidence>
<dbReference type="EMBL" id="KZ825355">
    <property type="protein sequence ID" value="RAH44250.1"/>
    <property type="molecule type" value="Genomic_DNA"/>
</dbReference>
<reference evidence="1" key="1">
    <citation type="submission" date="2018-02" db="EMBL/GenBank/DDBJ databases">
        <title>The genomes of Aspergillus section Nigri reveals drivers in fungal speciation.</title>
        <authorList>
            <consortium name="DOE Joint Genome Institute"/>
            <person name="Vesth T.C."/>
            <person name="Nybo J."/>
            <person name="Theobald S."/>
            <person name="Brandl J."/>
            <person name="Frisvad J.C."/>
            <person name="Nielsen K.F."/>
            <person name="Lyhne E.K."/>
            <person name="Kogle M.E."/>
            <person name="Kuo A."/>
            <person name="Riley R."/>
            <person name="Clum A."/>
            <person name="Nolan M."/>
            <person name="Lipzen A."/>
            <person name="Salamov A."/>
            <person name="Henrissat B."/>
            <person name="Wiebenga A."/>
            <person name="De vries R.P."/>
            <person name="Grigoriev I.V."/>
            <person name="Mortensen U.H."/>
            <person name="Andersen M.R."/>
            <person name="Baker S.E."/>
        </authorList>
    </citation>
    <scope>NUCLEOTIDE SEQUENCE</scope>
    <source>
        <strain evidence="1">CBS 621.78</strain>
    </source>
</reference>
<proteinExistence type="predicted"/>
<gene>
    <name evidence="1" type="ORF">BO95DRAFT_392479</name>
</gene>
<accession>A0ACD1G4S2</accession>